<organism evidence="2 3">
    <name type="scientific">Vreelandella olivaria</name>
    <dbReference type="NCBI Taxonomy" id="390919"/>
    <lineage>
        <taxon>Bacteria</taxon>
        <taxon>Pseudomonadati</taxon>
        <taxon>Pseudomonadota</taxon>
        <taxon>Gammaproteobacteria</taxon>
        <taxon>Oceanospirillales</taxon>
        <taxon>Halomonadaceae</taxon>
        <taxon>Vreelandella</taxon>
    </lineage>
</organism>
<feature type="transmembrane region" description="Helical" evidence="1">
    <location>
        <begin position="5"/>
        <end position="22"/>
    </location>
</feature>
<name>A0ABM7GPL3_9GAMM</name>
<keyword evidence="1" id="KW-0472">Membrane</keyword>
<evidence type="ECO:0000313" key="2">
    <source>
        <dbReference type="EMBL" id="BBI52586.1"/>
    </source>
</evidence>
<evidence type="ECO:0000256" key="1">
    <source>
        <dbReference type="SAM" id="Phobius"/>
    </source>
</evidence>
<keyword evidence="1" id="KW-1133">Transmembrane helix</keyword>
<gene>
    <name evidence="2" type="ORF">HORIV_50070</name>
</gene>
<accession>A0ABM7GPL3</accession>
<keyword evidence="3" id="KW-1185">Reference proteome</keyword>
<feature type="transmembrane region" description="Helical" evidence="1">
    <location>
        <begin position="28"/>
        <end position="46"/>
    </location>
</feature>
<protein>
    <submittedName>
        <fullName evidence="2">Uncharacterized protein</fullName>
    </submittedName>
</protein>
<reference evidence="3" key="1">
    <citation type="journal article" date="2019" name="Microbiol. Resour. Announc.">
        <title>Complete Genome Sequence of Halomonas olivaria, a Moderately Halophilic Bacterium Isolated from Olive Processing Effluents, Obtained by Nanopore Sequencing.</title>
        <authorList>
            <person name="Nagata S."/>
            <person name="Ii K.M."/>
            <person name="Tsukimi T."/>
            <person name="Miura M.C."/>
            <person name="Galipon J."/>
            <person name="Arakawa K."/>
        </authorList>
    </citation>
    <scope>NUCLEOTIDE SEQUENCE [LARGE SCALE GENOMIC DNA]</scope>
    <source>
        <strain evidence="3">TYRC17</strain>
    </source>
</reference>
<proteinExistence type="predicted"/>
<sequence>MSLDAWIAVGVVLTIFPLMAFSRLGPDIILLGAVIVLMTLGVIAPSRRWGLLQ</sequence>
<dbReference type="EMBL" id="AP019416">
    <property type="protein sequence ID" value="BBI52586.1"/>
    <property type="molecule type" value="Genomic_DNA"/>
</dbReference>
<dbReference type="Proteomes" id="UP000289555">
    <property type="component" value="Chromosome"/>
</dbReference>
<keyword evidence="1" id="KW-0812">Transmembrane</keyword>
<evidence type="ECO:0000313" key="3">
    <source>
        <dbReference type="Proteomes" id="UP000289555"/>
    </source>
</evidence>